<protein>
    <submittedName>
        <fullName evidence="1">Uncharacterized protein</fullName>
    </submittedName>
</protein>
<organism evidence="1 2">
    <name type="scientific">Zingiber officinale</name>
    <name type="common">Ginger</name>
    <name type="synonym">Amomum zingiber</name>
    <dbReference type="NCBI Taxonomy" id="94328"/>
    <lineage>
        <taxon>Eukaryota</taxon>
        <taxon>Viridiplantae</taxon>
        <taxon>Streptophyta</taxon>
        <taxon>Embryophyta</taxon>
        <taxon>Tracheophyta</taxon>
        <taxon>Spermatophyta</taxon>
        <taxon>Magnoliopsida</taxon>
        <taxon>Liliopsida</taxon>
        <taxon>Zingiberales</taxon>
        <taxon>Zingiberaceae</taxon>
        <taxon>Zingiber</taxon>
    </lineage>
</organism>
<dbReference type="Proteomes" id="UP000734854">
    <property type="component" value="Unassembled WGS sequence"/>
</dbReference>
<dbReference type="AlphaFoldDB" id="A0A8J5C4M4"/>
<evidence type="ECO:0000313" key="2">
    <source>
        <dbReference type="Proteomes" id="UP000734854"/>
    </source>
</evidence>
<sequence>MARSCNTSPAELLEAATKTARWWSGESSSDSAELADLIESFYHGEEKEMKVEEDEEAELDAGHRALTAVLDESEADPVARRFRAEAERAVGAVGFGHRGQGLKMRVVGWLREQGFDAGLCKSSWERFDDGVPAGHHHYIDVMNGGGGGCSTQRYILDLDFAAEFEIPRPSAAYAALLRRVPRTFSGTAGNLERIVSVMCAAIRESMRSAGMPLPPWRRKQYVEAKWLGGYERHTAEPLAPHWEVVERAEGWRKKAAWRVELDGREAERRRRMATA</sequence>
<name>A0A8J5C4M4_ZINOF</name>
<proteinExistence type="predicted"/>
<comment type="caution">
    <text evidence="1">The sequence shown here is derived from an EMBL/GenBank/DDBJ whole genome shotgun (WGS) entry which is preliminary data.</text>
</comment>
<keyword evidence="2" id="KW-1185">Reference proteome</keyword>
<reference evidence="1 2" key="1">
    <citation type="submission" date="2020-08" db="EMBL/GenBank/DDBJ databases">
        <title>Plant Genome Project.</title>
        <authorList>
            <person name="Zhang R.-G."/>
        </authorList>
    </citation>
    <scope>NUCLEOTIDE SEQUENCE [LARGE SCALE GENOMIC DNA]</scope>
    <source>
        <tissue evidence="1">Rhizome</tissue>
    </source>
</reference>
<dbReference type="PANTHER" id="PTHR31579:SF42">
    <property type="entry name" value="DUF506 FAMILY PROTEIN (DUF506)"/>
    <property type="match status" value="1"/>
</dbReference>
<dbReference type="PANTHER" id="PTHR31579">
    <property type="entry name" value="OS03G0796600 PROTEIN"/>
    <property type="match status" value="1"/>
</dbReference>
<dbReference type="NCBIfam" id="TIGR01615">
    <property type="entry name" value="A_thal_3542"/>
    <property type="match status" value="1"/>
</dbReference>
<dbReference type="EMBL" id="JACMSC010000020">
    <property type="protein sequence ID" value="KAG6472588.1"/>
    <property type="molecule type" value="Genomic_DNA"/>
</dbReference>
<evidence type="ECO:0000313" key="1">
    <source>
        <dbReference type="EMBL" id="KAG6472588.1"/>
    </source>
</evidence>
<dbReference type="Pfam" id="PF04720">
    <property type="entry name" value="PDDEXK_6"/>
    <property type="match status" value="1"/>
</dbReference>
<dbReference type="InterPro" id="IPR006502">
    <property type="entry name" value="PDDEXK-like"/>
</dbReference>
<gene>
    <name evidence="1" type="ORF">ZIOFF_070054</name>
</gene>
<accession>A0A8J5C4M4</accession>